<evidence type="ECO:0000259" key="1">
    <source>
        <dbReference type="Pfam" id="PF00248"/>
    </source>
</evidence>
<dbReference type="KEGG" id="tac:Ta0419"/>
<name>Q9HL21_THEAC</name>
<gene>
    <name evidence="2" type="ordered locus">Ta0419</name>
</gene>
<dbReference type="EMBL" id="AL445064">
    <property type="protein sequence ID" value="CAC11561.1"/>
    <property type="molecule type" value="Genomic_DNA"/>
</dbReference>
<dbReference type="eggNOG" id="arCOG01619">
    <property type="taxonomic scope" value="Archaea"/>
</dbReference>
<proteinExistence type="predicted"/>
<keyword evidence="3" id="KW-1185">Reference proteome</keyword>
<dbReference type="PANTHER" id="PTHR43638">
    <property type="entry name" value="OXIDOREDUCTASE, ALDO/KETO REDUCTASE FAMILY PROTEIN"/>
    <property type="match status" value="1"/>
</dbReference>
<sequence length="295" mass="33834">MKIKMQDSVSFRMEFREFGKTGEKISKIGVGTYYDVGWMFLARFGRKSGSEMKIRAIRTAVENGVTLIDTAEVYGSEDLVARAIEGVDRESLFIATKVWITHLSYDSAIKACKRSLKRLNMKYIDLYQIHFPSPIGDIEGTLRAMEKLVDDGLIRYIGVSNFNLDQLKHAMEAMKKYEIVSNQVHYSLRHRDPETDMIPFAEKNGMAILAWYPLEHGDLVRDEAYPTAFLSDLRKRYPEMRASQIALSYLMEANSNVFPIPRASNPDHVLENINSVKYHLSEGEIKILKDSFRSL</sequence>
<accession>Q9HL21</accession>
<dbReference type="PIRSF" id="PIRSF000097">
    <property type="entry name" value="AKR"/>
    <property type="match status" value="1"/>
</dbReference>
<dbReference type="PROSITE" id="PS00062">
    <property type="entry name" value="ALDOKETO_REDUCTASE_2"/>
    <property type="match status" value="1"/>
</dbReference>
<dbReference type="PANTHER" id="PTHR43638:SF3">
    <property type="entry name" value="ALDEHYDE REDUCTASE"/>
    <property type="match status" value="1"/>
</dbReference>
<dbReference type="PRINTS" id="PR00069">
    <property type="entry name" value="ALDKETRDTASE"/>
</dbReference>
<dbReference type="PaxDb" id="273075-Ta0419"/>
<dbReference type="Proteomes" id="UP000001024">
    <property type="component" value="Chromosome"/>
</dbReference>
<dbReference type="InterPro" id="IPR036812">
    <property type="entry name" value="NAD(P)_OxRdtase_dom_sf"/>
</dbReference>
<protein>
    <recommendedName>
        <fullName evidence="1">NADP-dependent oxidoreductase domain-containing protein</fullName>
    </recommendedName>
</protein>
<dbReference type="STRING" id="273075.gene:9571638"/>
<feature type="domain" description="NADP-dependent oxidoreductase" evidence="1">
    <location>
        <begin position="46"/>
        <end position="289"/>
    </location>
</feature>
<dbReference type="InterPro" id="IPR018170">
    <property type="entry name" value="Aldo/ket_reductase_CS"/>
</dbReference>
<dbReference type="SUPFAM" id="SSF51430">
    <property type="entry name" value="NAD(P)-linked oxidoreductase"/>
    <property type="match status" value="1"/>
</dbReference>
<dbReference type="CDD" id="cd19072">
    <property type="entry name" value="AKR_AKR3F1-like"/>
    <property type="match status" value="1"/>
</dbReference>
<organism evidence="2 3">
    <name type="scientific">Thermoplasma acidophilum (strain ATCC 25905 / DSM 1728 / JCM 9062 / NBRC 15155 / AMRC-C165)</name>
    <dbReference type="NCBI Taxonomy" id="273075"/>
    <lineage>
        <taxon>Archaea</taxon>
        <taxon>Methanobacteriati</taxon>
        <taxon>Thermoplasmatota</taxon>
        <taxon>Thermoplasmata</taxon>
        <taxon>Thermoplasmatales</taxon>
        <taxon>Thermoplasmataceae</taxon>
        <taxon>Thermoplasma</taxon>
    </lineage>
</organism>
<reference evidence="2 3" key="1">
    <citation type="journal article" date="2000" name="Nature">
        <title>The genome sequence of the thermoacidophilic scavenger Thermoplasma acidophilum.</title>
        <authorList>
            <person name="Ruepp A."/>
            <person name="Graml W."/>
            <person name="Santos-Martinez M.L."/>
            <person name="Koretke K.K."/>
            <person name="Volker C."/>
            <person name="Mewes H.W."/>
            <person name="Frishman D."/>
            <person name="Stocker S."/>
            <person name="Lupas A.N."/>
            <person name="Baumeister W."/>
        </authorList>
    </citation>
    <scope>NUCLEOTIDE SEQUENCE [LARGE SCALE GENOMIC DNA]</scope>
    <source>
        <strain evidence="3">ATCC 25905 / DSM 1728 / JCM 9062 / NBRC 15155 / AMRC-C165</strain>
    </source>
</reference>
<dbReference type="EnsemblBacteria" id="CAC11561">
    <property type="protein sequence ID" value="CAC11561"/>
    <property type="gene ID" value="CAC11561"/>
</dbReference>
<evidence type="ECO:0000313" key="2">
    <source>
        <dbReference type="EMBL" id="CAC11561.1"/>
    </source>
</evidence>
<dbReference type="InParanoid" id="Q9HL21"/>
<dbReference type="Pfam" id="PF00248">
    <property type="entry name" value="Aldo_ket_red"/>
    <property type="match status" value="1"/>
</dbReference>
<dbReference type="InterPro" id="IPR023210">
    <property type="entry name" value="NADP_OxRdtase_dom"/>
</dbReference>
<dbReference type="Gene3D" id="3.20.20.100">
    <property type="entry name" value="NADP-dependent oxidoreductase domain"/>
    <property type="match status" value="1"/>
</dbReference>
<evidence type="ECO:0000313" key="3">
    <source>
        <dbReference type="Proteomes" id="UP000001024"/>
    </source>
</evidence>
<dbReference type="HOGENOM" id="CLU_023205_2_3_2"/>
<dbReference type="InterPro" id="IPR020471">
    <property type="entry name" value="AKR"/>
</dbReference>
<dbReference type="AlphaFoldDB" id="Q9HL21"/>
<dbReference type="GO" id="GO:0016491">
    <property type="term" value="F:oxidoreductase activity"/>
    <property type="evidence" value="ECO:0007669"/>
    <property type="project" value="InterPro"/>
</dbReference>